<dbReference type="Proteomes" id="UP000237000">
    <property type="component" value="Unassembled WGS sequence"/>
</dbReference>
<evidence type="ECO:0000313" key="3">
    <source>
        <dbReference type="Proteomes" id="UP000237000"/>
    </source>
</evidence>
<keyword evidence="3" id="KW-1185">Reference proteome</keyword>
<comment type="caution">
    <text evidence="2">The sequence shown here is derived from an EMBL/GenBank/DDBJ whole genome shotgun (WGS) entry which is preliminary data.</text>
</comment>
<name>A0A2P5ERP3_TREOI</name>
<feature type="region of interest" description="Disordered" evidence="1">
    <location>
        <begin position="1"/>
        <end position="21"/>
    </location>
</feature>
<protein>
    <submittedName>
        <fullName evidence="2">Uncharacterized protein</fullName>
    </submittedName>
</protein>
<accession>A0A2P5ERP3</accession>
<sequence>MGSTAQSGSVAAESDSSCNSAADSNIFHHRRRLRRLGRQAAEESSSNCRSWAAEASSSNCRSWAATAAEGSWRRTAEEETEAAGIGLGSHKGFRKRSTLCIRSGTWMSFSGTPSSFRSPPCESKWTGKLRERE</sequence>
<organism evidence="2 3">
    <name type="scientific">Trema orientale</name>
    <name type="common">Charcoal tree</name>
    <name type="synonym">Celtis orientalis</name>
    <dbReference type="NCBI Taxonomy" id="63057"/>
    <lineage>
        <taxon>Eukaryota</taxon>
        <taxon>Viridiplantae</taxon>
        <taxon>Streptophyta</taxon>
        <taxon>Embryophyta</taxon>
        <taxon>Tracheophyta</taxon>
        <taxon>Spermatophyta</taxon>
        <taxon>Magnoliopsida</taxon>
        <taxon>eudicotyledons</taxon>
        <taxon>Gunneridae</taxon>
        <taxon>Pentapetalae</taxon>
        <taxon>rosids</taxon>
        <taxon>fabids</taxon>
        <taxon>Rosales</taxon>
        <taxon>Cannabaceae</taxon>
        <taxon>Trema</taxon>
    </lineage>
</organism>
<dbReference type="AlphaFoldDB" id="A0A2P5ERP3"/>
<evidence type="ECO:0000256" key="1">
    <source>
        <dbReference type="SAM" id="MobiDB-lite"/>
    </source>
</evidence>
<gene>
    <name evidence="2" type="ORF">TorRG33x02_160250</name>
</gene>
<feature type="region of interest" description="Disordered" evidence="1">
    <location>
        <begin position="112"/>
        <end position="133"/>
    </location>
</feature>
<dbReference type="OrthoDB" id="10379283at2759"/>
<feature type="compositionally biased region" description="Low complexity" evidence="1">
    <location>
        <begin position="11"/>
        <end position="21"/>
    </location>
</feature>
<proteinExistence type="predicted"/>
<dbReference type="EMBL" id="JXTC01000108">
    <property type="protein sequence ID" value="PON88196.1"/>
    <property type="molecule type" value="Genomic_DNA"/>
</dbReference>
<reference evidence="3" key="1">
    <citation type="submission" date="2016-06" db="EMBL/GenBank/DDBJ databases">
        <title>Parallel loss of symbiosis genes in relatives of nitrogen-fixing non-legume Parasponia.</title>
        <authorList>
            <person name="Van Velzen R."/>
            <person name="Holmer R."/>
            <person name="Bu F."/>
            <person name="Rutten L."/>
            <person name="Van Zeijl A."/>
            <person name="Liu W."/>
            <person name="Santuari L."/>
            <person name="Cao Q."/>
            <person name="Sharma T."/>
            <person name="Shen D."/>
            <person name="Roswanjaya Y."/>
            <person name="Wardhani T."/>
            <person name="Kalhor M.S."/>
            <person name="Jansen J."/>
            <person name="Van den Hoogen J."/>
            <person name="Gungor B."/>
            <person name="Hartog M."/>
            <person name="Hontelez J."/>
            <person name="Verver J."/>
            <person name="Yang W.-C."/>
            <person name="Schijlen E."/>
            <person name="Repin R."/>
            <person name="Schilthuizen M."/>
            <person name="Schranz E."/>
            <person name="Heidstra R."/>
            <person name="Miyata K."/>
            <person name="Fedorova E."/>
            <person name="Kohlen W."/>
            <person name="Bisseling T."/>
            <person name="Smit S."/>
            <person name="Geurts R."/>
        </authorList>
    </citation>
    <scope>NUCLEOTIDE SEQUENCE [LARGE SCALE GENOMIC DNA]</scope>
    <source>
        <strain evidence="3">cv. RG33-2</strain>
    </source>
</reference>
<evidence type="ECO:0000313" key="2">
    <source>
        <dbReference type="EMBL" id="PON88196.1"/>
    </source>
</evidence>
<dbReference type="InParanoid" id="A0A2P5ERP3"/>